<accession>A0A537JJQ0</accession>
<dbReference type="Gene3D" id="3.40.50.720">
    <property type="entry name" value="NAD(P)-binding Rossmann-like Domain"/>
    <property type="match status" value="1"/>
</dbReference>
<feature type="domain" description="6-phosphogluconate dehydrogenase NADP-binding" evidence="5">
    <location>
        <begin position="3"/>
        <end position="163"/>
    </location>
</feature>
<dbReference type="AlphaFoldDB" id="A0A537JJQ0"/>
<feature type="active site" evidence="4">
    <location>
        <position position="172"/>
    </location>
</feature>
<dbReference type="InterPro" id="IPR036291">
    <property type="entry name" value="NAD(P)-bd_dom_sf"/>
</dbReference>
<protein>
    <submittedName>
        <fullName evidence="7">NAD(P)-dependent oxidoreductase</fullName>
    </submittedName>
</protein>
<evidence type="ECO:0000256" key="1">
    <source>
        <dbReference type="ARBA" id="ARBA00009080"/>
    </source>
</evidence>
<comment type="caution">
    <text evidence="7">The sequence shown here is derived from an EMBL/GenBank/DDBJ whole genome shotgun (WGS) entry which is preliminary data.</text>
</comment>
<dbReference type="PIRSF" id="PIRSF000103">
    <property type="entry name" value="HIBADH"/>
    <property type="match status" value="1"/>
</dbReference>
<gene>
    <name evidence="7" type="ORF">E6H03_03525</name>
</gene>
<dbReference type="InterPro" id="IPR013328">
    <property type="entry name" value="6PGD_dom2"/>
</dbReference>
<dbReference type="GO" id="GO:0051287">
    <property type="term" value="F:NAD binding"/>
    <property type="evidence" value="ECO:0007669"/>
    <property type="project" value="InterPro"/>
</dbReference>
<dbReference type="Gene3D" id="1.10.1040.10">
    <property type="entry name" value="N-(1-d-carboxylethyl)-l-norvaline Dehydrogenase, domain 2"/>
    <property type="match status" value="1"/>
</dbReference>
<dbReference type="InterPro" id="IPR015815">
    <property type="entry name" value="HIBADH-related"/>
</dbReference>
<keyword evidence="2" id="KW-0560">Oxidoreductase</keyword>
<dbReference type="InterPro" id="IPR008927">
    <property type="entry name" value="6-PGluconate_DH-like_C_sf"/>
</dbReference>
<dbReference type="Proteomes" id="UP000318093">
    <property type="component" value="Unassembled WGS sequence"/>
</dbReference>
<dbReference type="InterPro" id="IPR006115">
    <property type="entry name" value="6PGDH_NADP-bd"/>
</dbReference>
<dbReference type="SUPFAM" id="SSF48179">
    <property type="entry name" value="6-phosphogluconate dehydrogenase C-terminal domain-like"/>
    <property type="match status" value="1"/>
</dbReference>
<dbReference type="Pfam" id="PF03446">
    <property type="entry name" value="NAD_binding_2"/>
    <property type="match status" value="1"/>
</dbReference>
<proteinExistence type="inferred from homology"/>
<name>A0A537JJQ0_9BACT</name>
<evidence type="ECO:0000256" key="2">
    <source>
        <dbReference type="ARBA" id="ARBA00023002"/>
    </source>
</evidence>
<dbReference type="SUPFAM" id="SSF51735">
    <property type="entry name" value="NAD(P)-binding Rossmann-fold domains"/>
    <property type="match status" value="1"/>
</dbReference>
<keyword evidence="3" id="KW-0520">NAD</keyword>
<feature type="domain" description="3-hydroxyisobutyrate dehydrogenase-like NAD-binding" evidence="6">
    <location>
        <begin position="166"/>
        <end position="285"/>
    </location>
</feature>
<dbReference type="GO" id="GO:0050661">
    <property type="term" value="F:NADP binding"/>
    <property type="evidence" value="ECO:0007669"/>
    <property type="project" value="InterPro"/>
</dbReference>
<evidence type="ECO:0000313" key="8">
    <source>
        <dbReference type="Proteomes" id="UP000318093"/>
    </source>
</evidence>
<evidence type="ECO:0000256" key="3">
    <source>
        <dbReference type="ARBA" id="ARBA00023027"/>
    </source>
</evidence>
<evidence type="ECO:0000259" key="5">
    <source>
        <dbReference type="Pfam" id="PF03446"/>
    </source>
</evidence>
<evidence type="ECO:0000256" key="4">
    <source>
        <dbReference type="PIRSR" id="PIRSR000103-1"/>
    </source>
</evidence>
<dbReference type="GO" id="GO:0016491">
    <property type="term" value="F:oxidoreductase activity"/>
    <property type="evidence" value="ECO:0007669"/>
    <property type="project" value="UniProtKB-KW"/>
</dbReference>
<dbReference type="Pfam" id="PF14833">
    <property type="entry name" value="NAD_binding_11"/>
    <property type="match status" value="1"/>
</dbReference>
<organism evidence="7 8">
    <name type="scientific">Candidatus Segetimicrobium genomatis</name>
    <dbReference type="NCBI Taxonomy" id="2569760"/>
    <lineage>
        <taxon>Bacteria</taxon>
        <taxon>Bacillati</taxon>
        <taxon>Candidatus Sysuimicrobiota</taxon>
        <taxon>Candidatus Sysuimicrobiia</taxon>
        <taxon>Candidatus Sysuimicrobiales</taxon>
        <taxon>Candidatus Segetimicrobiaceae</taxon>
        <taxon>Candidatus Segetimicrobium</taxon>
    </lineage>
</organism>
<evidence type="ECO:0000259" key="6">
    <source>
        <dbReference type="Pfam" id="PF14833"/>
    </source>
</evidence>
<dbReference type="PANTHER" id="PTHR43060:SF15">
    <property type="entry name" value="3-HYDROXYISOBUTYRATE DEHYDROGENASE-LIKE 1, MITOCHONDRIAL-RELATED"/>
    <property type="match status" value="1"/>
</dbReference>
<reference evidence="7 8" key="1">
    <citation type="journal article" date="2019" name="Nat. Microbiol.">
        <title>Mediterranean grassland soil C-N compound turnover is dependent on rainfall and depth, and is mediated by genomically divergent microorganisms.</title>
        <authorList>
            <person name="Diamond S."/>
            <person name="Andeer P.F."/>
            <person name="Li Z."/>
            <person name="Crits-Christoph A."/>
            <person name="Burstein D."/>
            <person name="Anantharaman K."/>
            <person name="Lane K.R."/>
            <person name="Thomas B.C."/>
            <person name="Pan C."/>
            <person name="Northen T.R."/>
            <person name="Banfield J.F."/>
        </authorList>
    </citation>
    <scope>NUCLEOTIDE SEQUENCE [LARGE SCALE GENOMIC DNA]</scope>
    <source>
        <strain evidence="7">NP_6</strain>
    </source>
</reference>
<comment type="similarity">
    <text evidence="1">Belongs to the HIBADH-related family.</text>
</comment>
<dbReference type="PANTHER" id="PTHR43060">
    <property type="entry name" value="3-HYDROXYISOBUTYRATE DEHYDROGENASE-LIKE 1, MITOCHONDRIAL-RELATED"/>
    <property type="match status" value="1"/>
</dbReference>
<evidence type="ECO:0000313" key="7">
    <source>
        <dbReference type="EMBL" id="TMI83542.1"/>
    </source>
</evidence>
<dbReference type="EMBL" id="VBAN01000105">
    <property type="protein sequence ID" value="TMI83542.1"/>
    <property type="molecule type" value="Genomic_DNA"/>
</dbReference>
<dbReference type="InterPro" id="IPR029154">
    <property type="entry name" value="HIBADH-like_NADP-bd"/>
</dbReference>
<sequence>MARVAFFGVGLMGEPMAGHLLDAGHGVVVVAHRSRAGVERLVGKGAVEGSTALEAVERTEIAIMMLPTADEVEEVLFGAGGAARAMAPGYTVIDMGTSFPPQTRRLAARVAERGGRFLDAPVTGGTKGARDGTLTIMVGGDAATLESVRPLLAAMGSQIYHFGGIGAGHTAKLVQNMIGIVSAAAIAEGFALAASAGLDCERLFQMLSASTSASPLLRGMVPKIFARAFDQVNFRLDMAYKDLRQATQLGREMTVPLPAANGAAELMQLARALGFGSQDSTAVVRGLETLLKIEIKGGSVPQAG</sequence>